<dbReference type="OrthoDB" id="5365713at2"/>
<dbReference type="PATRIC" id="fig|1121326.3.peg.2332"/>
<dbReference type="InterPro" id="IPR046239">
    <property type="entry name" value="DUF6272"/>
</dbReference>
<dbReference type="STRING" id="1121326.CLMAG_23350"/>
<dbReference type="EMBL" id="LWAE01000002">
    <property type="protein sequence ID" value="KZL92521.1"/>
    <property type="molecule type" value="Genomic_DNA"/>
</dbReference>
<evidence type="ECO:0000313" key="2">
    <source>
        <dbReference type="Proteomes" id="UP000076603"/>
    </source>
</evidence>
<dbReference type="Pfam" id="PF19788">
    <property type="entry name" value="DUF6272"/>
    <property type="match status" value="1"/>
</dbReference>
<organism evidence="1 2">
    <name type="scientific">Clostridium magnum DSM 2767</name>
    <dbReference type="NCBI Taxonomy" id="1121326"/>
    <lineage>
        <taxon>Bacteria</taxon>
        <taxon>Bacillati</taxon>
        <taxon>Bacillota</taxon>
        <taxon>Clostridia</taxon>
        <taxon>Eubacteriales</taxon>
        <taxon>Clostridiaceae</taxon>
        <taxon>Clostridium</taxon>
    </lineage>
</organism>
<gene>
    <name evidence="1" type="ORF">CLMAG_23350</name>
</gene>
<proteinExistence type="predicted"/>
<dbReference type="RefSeq" id="WP_066622057.1">
    <property type="nucleotide sequence ID" value="NZ_FQXL01000036.1"/>
</dbReference>
<name>A0A162TDW2_9CLOT</name>
<reference evidence="1 2" key="1">
    <citation type="submission" date="2016-04" db="EMBL/GenBank/DDBJ databases">
        <title>Genome sequence of Clostridium magnum DSM 2767.</title>
        <authorList>
            <person name="Poehlein A."/>
            <person name="Uhlig R."/>
            <person name="Fischer R."/>
            <person name="Bahl H."/>
            <person name="Daniel R."/>
        </authorList>
    </citation>
    <scope>NUCLEOTIDE SEQUENCE [LARGE SCALE GENOMIC DNA]</scope>
    <source>
        <strain evidence="1 2">DSM 2767</strain>
    </source>
</reference>
<sequence>MELSLYNLYKDLKAKKILFCYSGPIDQASIEGVGSTLRKNLEIEEAGNVTTISVFSIFVEQVQNVLNYSAEKLGKSEEDEDDLKVGIVVIGHEQNGDYFIYCGNRIYNEDIPRMSENIDLVKNLNKDELKALYKERRRMEAAPGSKGAGLGLIEMARKSLKPIEYSFEKIDDVFSFFSIKVMVGR</sequence>
<dbReference type="NCBIfam" id="NF038262">
    <property type="entry name" value="SiaB_fam_kinase"/>
    <property type="match status" value="1"/>
</dbReference>
<dbReference type="Proteomes" id="UP000076603">
    <property type="component" value="Unassembled WGS sequence"/>
</dbReference>
<dbReference type="AlphaFoldDB" id="A0A162TDW2"/>
<protein>
    <submittedName>
        <fullName evidence="1">Uncharacterized protein</fullName>
    </submittedName>
</protein>
<accession>A0A162TDW2</accession>
<keyword evidence="2" id="KW-1185">Reference proteome</keyword>
<comment type="caution">
    <text evidence="1">The sequence shown here is derived from an EMBL/GenBank/DDBJ whole genome shotgun (WGS) entry which is preliminary data.</text>
</comment>
<evidence type="ECO:0000313" key="1">
    <source>
        <dbReference type="EMBL" id="KZL92521.1"/>
    </source>
</evidence>